<accession>A0ACB7UGB8</accession>
<comment type="caution">
    <text evidence="1">The sequence shown here is derived from an EMBL/GenBank/DDBJ whole genome shotgun (WGS) entry which is preliminary data.</text>
</comment>
<keyword evidence="2" id="KW-1185">Reference proteome</keyword>
<evidence type="ECO:0000313" key="1">
    <source>
        <dbReference type="EMBL" id="KAH7659250.1"/>
    </source>
</evidence>
<dbReference type="EMBL" id="CM037026">
    <property type="protein sequence ID" value="KAH7659250.1"/>
    <property type="molecule type" value="Genomic_DNA"/>
</dbReference>
<name>A0ACB7UGB8_DIOAL</name>
<organism evidence="1 2">
    <name type="scientific">Dioscorea alata</name>
    <name type="common">Purple yam</name>
    <dbReference type="NCBI Taxonomy" id="55571"/>
    <lineage>
        <taxon>Eukaryota</taxon>
        <taxon>Viridiplantae</taxon>
        <taxon>Streptophyta</taxon>
        <taxon>Embryophyta</taxon>
        <taxon>Tracheophyta</taxon>
        <taxon>Spermatophyta</taxon>
        <taxon>Magnoliopsida</taxon>
        <taxon>Liliopsida</taxon>
        <taxon>Dioscoreales</taxon>
        <taxon>Dioscoreaceae</taxon>
        <taxon>Dioscorea</taxon>
    </lineage>
</organism>
<sequence length="557" mass="61976">MGKQGPCCHCGVTSTPLWRNGPPEKPVLCNACGSRWRTKGSLLNYTPMHARELIPDSEELKAARVNKSVSFKPKEHKLPKKKLMNASSEIGHEMQCCDQNFKKIREEDPSNRSSSGSAISFSESCAHFGTADASDLTAQSIVWDSLVPSRKRTWVARPKPSPVEKLTKDLYSIWHEQSFCLSASSEENLLLENETLFGSDEIGHGGLLIRHPNSKTLDEESEASSIPTDSKSCIHSEVFSGSTSFPVHGESKVIGSSNAKPTTQMLLGHATRDKSSDEMLQFIRNRDSPLGSSNLKDVFNFEVFMAHLTQEERQKLMKYLPSVDTAKPPESLEKMFSSSQFIENFSYYQQLLREGVFDLSLLGVKADECRTLKRLVLLNLNKTKWVENRKELQEIQHKTRGKETLNTPSIVANSSLTPLKRLCDSANQKSRDTNGVMRSPKRISKAGVANVASAKPPNRNNNYTNSKAVSYIDEFVDNEVDCFSPRSLFASPSTPIQFSAISSEQDLLFDVPSNGPTPEAELLYHPWKTKTMMNGIAEGEDSLSNFPASSIISSQKR</sequence>
<evidence type="ECO:0000313" key="2">
    <source>
        <dbReference type="Proteomes" id="UP000827976"/>
    </source>
</evidence>
<proteinExistence type="predicted"/>
<dbReference type="Proteomes" id="UP000827976">
    <property type="component" value="Chromosome 16"/>
</dbReference>
<protein>
    <submittedName>
        <fullName evidence="1">Zinc finger NHR/GATA-type protein</fullName>
    </submittedName>
</protein>
<reference evidence="2" key="1">
    <citation type="journal article" date="2022" name="Nat. Commun.">
        <title>Chromosome evolution and the genetic basis of agronomically important traits in greater yam.</title>
        <authorList>
            <person name="Bredeson J.V."/>
            <person name="Lyons J.B."/>
            <person name="Oniyinde I.O."/>
            <person name="Okereke N.R."/>
            <person name="Kolade O."/>
            <person name="Nnabue I."/>
            <person name="Nwadili C.O."/>
            <person name="Hribova E."/>
            <person name="Parker M."/>
            <person name="Nwogha J."/>
            <person name="Shu S."/>
            <person name="Carlson J."/>
            <person name="Kariba R."/>
            <person name="Muthemba S."/>
            <person name="Knop K."/>
            <person name="Barton G.J."/>
            <person name="Sherwood A.V."/>
            <person name="Lopez-Montes A."/>
            <person name="Asiedu R."/>
            <person name="Jamnadass R."/>
            <person name="Muchugi A."/>
            <person name="Goodstein D."/>
            <person name="Egesi C.N."/>
            <person name="Featherston J."/>
            <person name="Asfaw A."/>
            <person name="Simpson G.G."/>
            <person name="Dolezel J."/>
            <person name="Hendre P.S."/>
            <person name="Van Deynze A."/>
            <person name="Kumar P.L."/>
            <person name="Obidiegwu J.E."/>
            <person name="Bhattacharjee R."/>
            <person name="Rokhsar D.S."/>
        </authorList>
    </citation>
    <scope>NUCLEOTIDE SEQUENCE [LARGE SCALE GENOMIC DNA]</scope>
    <source>
        <strain evidence="2">cv. TDa95/00328</strain>
    </source>
</reference>
<gene>
    <name evidence="1" type="ORF">IHE45_16G020300</name>
</gene>